<dbReference type="PRINTS" id="PR00039">
    <property type="entry name" value="HTHLYSR"/>
</dbReference>
<evidence type="ECO:0000256" key="5">
    <source>
        <dbReference type="SAM" id="MobiDB-lite"/>
    </source>
</evidence>
<dbReference type="FunFam" id="1.10.10.10:FF:000001">
    <property type="entry name" value="LysR family transcriptional regulator"/>
    <property type="match status" value="1"/>
</dbReference>
<evidence type="ECO:0000313" key="8">
    <source>
        <dbReference type="Proteomes" id="UP000182740"/>
    </source>
</evidence>
<dbReference type="SUPFAM" id="SSF46785">
    <property type="entry name" value="Winged helix' DNA-binding domain"/>
    <property type="match status" value="1"/>
</dbReference>
<evidence type="ECO:0000313" key="7">
    <source>
        <dbReference type="EMBL" id="SFW80603.1"/>
    </source>
</evidence>
<organism evidence="7 8">
    <name type="scientific">Amycolatopsis australiensis</name>
    <dbReference type="NCBI Taxonomy" id="546364"/>
    <lineage>
        <taxon>Bacteria</taxon>
        <taxon>Bacillati</taxon>
        <taxon>Actinomycetota</taxon>
        <taxon>Actinomycetes</taxon>
        <taxon>Pseudonocardiales</taxon>
        <taxon>Pseudonocardiaceae</taxon>
        <taxon>Amycolatopsis</taxon>
    </lineage>
</organism>
<dbReference type="Pfam" id="PF00126">
    <property type="entry name" value="HTH_1"/>
    <property type="match status" value="1"/>
</dbReference>
<proteinExistence type="inferred from homology"/>
<keyword evidence="3 7" id="KW-0238">DNA-binding</keyword>
<feature type="domain" description="HTH lysR-type" evidence="6">
    <location>
        <begin position="1"/>
        <end position="58"/>
    </location>
</feature>
<keyword evidence="4" id="KW-0804">Transcription</keyword>
<dbReference type="STRING" id="546364.SAMN04489730_5018"/>
<dbReference type="GO" id="GO:0003700">
    <property type="term" value="F:DNA-binding transcription factor activity"/>
    <property type="evidence" value="ECO:0007669"/>
    <property type="project" value="InterPro"/>
</dbReference>
<comment type="similarity">
    <text evidence="1">Belongs to the LysR transcriptional regulatory family.</text>
</comment>
<keyword evidence="8" id="KW-1185">Reference proteome</keyword>
<evidence type="ECO:0000259" key="6">
    <source>
        <dbReference type="PROSITE" id="PS50931"/>
    </source>
</evidence>
<keyword evidence="2" id="KW-0805">Transcription regulation</keyword>
<dbReference type="GO" id="GO:0003677">
    <property type="term" value="F:DNA binding"/>
    <property type="evidence" value="ECO:0007669"/>
    <property type="project" value="UniProtKB-KW"/>
</dbReference>
<dbReference type="CDD" id="cd08414">
    <property type="entry name" value="PBP2_LTTR_aromatics_like"/>
    <property type="match status" value="1"/>
</dbReference>
<dbReference type="PROSITE" id="PS50931">
    <property type="entry name" value="HTH_LYSR"/>
    <property type="match status" value="1"/>
</dbReference>
<evidence type="ECO:0000256" key="1">
    <source>
        <dbReference type="ARBA" id="ARBA00009437"/>
    </source>
</evidence>
<dbReference type="EMBL" id="FPJG01000006">
    <property type="protein sequence ID" value="SFW80603.1"/>
    <property type="molecule type" value="Genomic_DNA"/>
</dbReference>
<feature type="region of interest" description="Disordered" evidence="5">
    <location>
        <begin position="296"/>
        <end position="316"/>
    </location>
</feature>
<dbReference type="AlphaFoldDB" id="A0A1K1S8B9"/>
<gene>
    <name evidence="7" type="ORF">SAMN04489730_5018</name>
</gene>
<dbReference type="Pfam" id="PF03466">
    <property type="entry name" value="LysR_substrate"/>
    <property type="match status" value="1"/>
</dbReference>
<accession>A0A1K1S8B9</accession>
<dbReference type="InterPro" id="IPR036390">
    <property type="entry name" value="WH_DNA-bd_sf"/>
</dbReference>
<dbReference type="PANTHER" id="PTHR30346">
    <property type="entry name" value="TRANSCRIPTIONAL DUAL REGULATOR HCAR-RELATED"/>
    <property type="match status" value="1"/>
</dbReference>
<evidence type="ECO:0000256" key="2">
    <source>
        <dbReference type="ARBA" id="ARBA00023015"/>
    </source>
</evidence>
<dbReference type="SUPFAM" id="SSF53850">
    <property type="entry name" value="Periplasmic binding protein-like II"/>
    <property type="match status" value="1"/>
</dbReference>
<dbReference type="Gene3D" id="1.10.10.10">
    <property type="entry name" value="Winged helix-like DNA-binding domain superfamily/Winged helix DNA-binding domain"/>
    <property type="match status" value="1"/>
</dbReference>
<dbReference type="RefSeq" id="WP_245805092.1">
    <property type="nucleotide sequence ID" value="NZ_FPJG01000006.1"/>
</dbReference>
<reference evidence="8" key="1">
    <citation type="submission" date="2016-11" db="EMBL/GenBank/DDBJ databases">
        <authorList>
            <person name="Varghese N."/>
            <person name="Submissions S."/>
        </authorList>
    </citation>
    <scope>NUCLEOTIDE SEQUENCE [LARGE SCALE GENOMIC DNA]</scope>
    <source>
        <strain evidence="8">DSM 44671</strain>
    </source>
</reference>
<name>A0A1K1S8B9_9PSEU</name>
<dbReference type="InterPro" id="IPR000847">
    <property type="entry name" value="LysR_HTH_N"/>
</dbReference>
<dbReference type="InterPro" id="IPR036388">
    <property type="entry name" value="WH-like_DNA-bd_sf"/>
</dbReference>
<protein>
    <submittedName>
        <fullName evidence="7">DNA-binding transcriptional regulator, LysR family</fullName>
    </submittedName>
</protein>
<dbReference type="InterPro" id="IPR005119">
    <property type="entry name" value="LysR_subst-bd"/>
</dbReference>
<dbReference type="PANTHER" id="PTHR30346:SF28">
    <property type="entry name" value="HTH-TYPE TRANSCRIPTIONAL REGULATOR CYNR"/>
    <property type="match status" value="1"/>
</dbReference>
<dbReference type="Gene3D" id="3.40.190.10">
    <property type="entry name" value="Periplasmic binding protein-like II"/>
    <property type="match status" value="2"/>
</dbReference>
<sequence length="316" mass="34121">MDLRRWHYFAVLAEEMHFTRAAARLFVSQPSLSQQIRAFEAELGVALLDRSGPRFALTEAGRVAAAEARELLDRLDRARGVIAAAGRGDAGRLRIAYTRSAPGPLAGDLVAAFRARHPDVELALETGWTSLNLARLAAGEIDVGFVRPPVRAPGIEVAVVGSEEVLIAVPSGHALARRRSLRRAWIAGEPVVFWPRENGPGQYDAISEQVWPGGVPPIVREEPEDEQLMRAVAEGAGIAAVPEHRARALRRRGVVLRRLEEPAPVIDLGLAWRAGPVAPVVRAFVEPARAGAAYARGRTGGDFPWRPAKSPTASPT</sequence>
<evidence type="ECO:0000256" key="3">
    <source>
        <dbReference type="ARBA" id="ARBA00023125"/>
    </source>
</evidence>
<evidence type="ECO:0000256" key="4">
    <source>
        <dbReference type="ARBA" id="ARBA00023163"/>
    </source>
</evidence>
<dbReference type="Proteomes" id="UP000182740">
    <property type="component" value="Unassembled WGS sequence"/>
</dbReference>
<dbReference type="GO" id="GO:0032993">
    <property type="term" value="C:protein-DNA complex"/>
    <property type="evidence" value="ECO:0007669"/>
    <property type="project" value="TreeGrafter"/>
</dbReference>